<keyword evidence="2" id="KW-0547">Nucleotide-binding</keyword>
<dbReference type="PANTHER" id="PTHR33295">
    <property type="entry name" value="ATPASE"/>
    <property type="match status" value="1"/>
</dbReference>
<organism evidence="2 3">
    <name type="scientific">Humibacter ginsenosidimutans</name>
    <dbReference type="NCBI Taxonomy" id="2599293"/>
    <lineage>
        <taxon>Bacteria</taxon>
        <taxon>Bacillati</taxon>
        <taxon>Actinomycetota</taxon>
        <taxon>Actinomycetes</taxon>
        <taxon>Micrococcales</taxon>
        <taxon>Microbacteriaceae</taxon>
        <taxon>Humibacter</taxon>
    </lineage>
</organism>
<evidence type="ECO:0000259" key="1">
    <source>
        <dbReference type="Pfam" id="PF13173"/>
    </source>
</evidence>
<dbReference type="KEGG" id="huw:FPZ11_08235"/>
<dbReference type="PANTHER" id="PTHR33295:SF18">
    <property type="entry name" value="AAA+ ATPASE DOMAIN-CONTAINING PROTEIN"/>
    <property type="match status" value="1"/>
</dbReference>
<name>A0A5B8M478_9MICO</name>
<dbReference type="AlphaFoldDB" id="A0A5B8M478"/>
<keyword evidence="2" id="KW-0067">ATP-binding</keyword>
<dbReference type="OrthoDB" id="9771844at2"/>
<dbReference type="InterPro" id="IPR027417">
    <property type="entry name" value="P-loop_NTPase"/>
</dbReference>
<dbReference type="InterPro" id="IPR041682">
    <property type="entry name" value="AAA_14"/>
</dbReference>
<accession>A0A5B8M478</accession>
<feature type="domain" description="AAA" evidence="1">
    <location>
        <begin position="117"/>
        <end position="259"/>
    </location>
</feature>
<keyword evidence="3" id="KW-1185">Reference proteome</keyword>
<dbReference type="SUPFAM" id="SSF52540">
    <property type="entry name" value="P-loop containing nucleoside triphosphate hydrolases"/>
    <property type="match status" value="1"/>
</dbReference>
<dbReference type="GO" id="GO:0005524">
    <property type="term" value="F:ATP binding"/>
    <property type="evidence" value="ECO:0007669"/>
    <property type="project" value="UniProtKB-KW"/>
</dbReference>
<dbReference type="EMBL" id="CP042305">
    <property type="protein sequence ID" value="QDZ14744.1"/>
    <property type="molecule type" value="Genomic_DNA"/>
</dbReference>
<reference evidence="2 3" key="1">
    <citation type="submission" date="2019-07" db="EMBL/GenBank/DDBJ databases">
        <title>Full genome sequence of Humibacter sp. WJ7-1.</title>
        <authorList>
            <person name="Im W.-T."/>
        </authorList>
    </citation>
    <scope>NUCLEOTIDE SEQUENCE [LARGE SCALE GENOMIC DNA]</scope>
    <source>
        <strain evidence="2 3">WJ7-1</strain>
    </source>
</reference>
<gene>
    <name evidence="2" type="ORF">FPZ11_08235</name>
</gene>
<proteinExistence type="predicted"/>
<dbReference type="Pfam" id="PF13173">
    <property type="entry name" value="AAA_14"/>
    <property type="match status" value="1"/>
</dbReference>
<protein>
    <submittedName>
        <fullName evidence="2">ATP-binding protein</fullName>
    </submittedName>
</protein>
<sequence>MRQEVRPCTPPFLVCRDFLDLPPSGRADASSPLPLWQDSAAIRGGGSTTRRYGGRVRDDELRRLLTESNPWWTAAARGADPTTWVAGNRTLRERTRYELGYRAGILDDIASVAPDGRLVVLTGPRRIGKSVALLDAAANLCTLPGVDPRQVVYVPCDTMRGRDVTRTLTLGRMLTRSVDQPKPRPRVWLFDEISMVSGWTSALKLARDTTPFGDDTVVVTGSRWAQSEDIQGNLLAGRAGSSGSHRIRQLLPMSFRDFLAAAYPGLPTVPVVNPAELQSEASRWALDELQFAVDELDLAWQDYLTCGGFPRAVFEHTRAGAVSDGYARDLHAWLRRDVDPDAPTNTTTTLLRGISERMSSPINLTSTAQDLGYSSRPTFTARVDRLISTHAALRCNQVRDEGDRVVGAHYKLYLADPLLAWIPSIVSPGLPAPDFTRLTESALGITLARAIEALDEGRWLSDDSVGYARTESNNEIDFAPVRVPIDGTHSTTVPIESKWVDTGWRGEARVIDGKYGRGILATKSVLDVDGDVWAVPAPLLALMLA</sequence>
<evidence type="ECO:0000313" key="2">
    <source>
        <dbReference type="EMBL" id="QDZ14744.1"/>
    </source>
</evidence>
<dbReference type="Proteomes" id="UP000320216">
    <property type="component" value="Chromosome"/>
</dbReference>
<evidence type="ECO:0000313" key="3">
    <source>
        <dbReference type="Proteomes" id="UP000320216"/>
    </source>
</evidence>